<reference evidence="2 3" key="1">
    <citation type="journal article" date="2019" name="New Phytol.">
        <title>Comparative genomics reveals unique wood-decay strategies and fruiting body development in the Schizophyllaceae.</title>
        <authorList>
            <person name="Almasi E."/>
            <person name="Sahu N."/>
            <person name="Krizsan K."/>
            <person name="Balint B."/>
            <person name="Kovacs G.M."/>
            <person name="Kiss B."/>
            <person name="Cseklye J."/>
            <person name="Drula E."/>
            <person name="Henrissat B."/>
            <person name="Nagy I."/>
            <person name="Chovatia M."/>
            <person name="Adam C."/>
            <person name="LaButti K."/>
            <person name="Lipzen A."/>
            <person name="Riley R."/>
            <person name="Grigoriev I.V."/>
            <person name="Nagy L.G."/>
        </authorList>
    </citation>
    <scope>NUCLEOTIDE SEQUENCE [LARGE SCALE GENOMIC DNA]</scope>
    <source>
        <strain evidence="2 3">NL-1724</strain>
    </source>
</reference>
<comment type="caution">
    <text evidence="2">The sequence shown here is derived from an EMBL/GenBank/DDBJ whole genome shotgun (WGS) entry which is preliminary data.</text>
</comment>
<protein>
    <submittedName>
        <fullName evidence="2">Uncharacterized protein</fullName>
    </submittedName>
</protein>
<feature type="compositionally biased region" description="Low complexity" evidence="1">
    <location>
        <begin position="50"/>
        <end position="63"/>
    </location>
</feature>
<name>A0A550C7V5_9AGAR</name>
<evidence type="ECO:0000313" key="2">
    <source>
        <dbReference type="EMBL" id="TRM60883.1"/>
    </source>
</evidence>
<dbReference type="AlphaFoldDB" id="A0A550C7V5"/>
<feature type="region of interest" description="Disordered" evidence="1">
    <location>
        <begin position="46"/>
        <end position="71"/>
    </location>
</feature>
<evidence type="ECO:0000256" key="1">
    <source>
        <dbReference type="SAM" id="MobiDB-lite"/>
    </source>
</evidence>
<accession>A0A550C7V5</accession>
<evidence type="ECO:0000313" key="3">
    <source>
        <dbReference type="Proteomes" id="UP000320762"/>
    </source>
</evidence>
<keyword evidence="3" id="KW-1185">Reference proteome</keyword>
<gene>
    <name evidence="2" type="ORF">BD626DRAFT_571262</name>
</gene>
<proteinExistence type="predicted"/>
<dbReference type="Proteomes" id="UP000320762">
    <property type="component" value="Unassembled WGS sequence"/>
</dbReference>
<dbReference type="EMBL" id="VDMD01000019">
    <property type="protein sequence ID" value="TRM60883.1"/>
    <property type="molecule type" value="Genomic_DNA"/>
</dbReference>
<organism evidence="2 3">
    <name type="scientific">Schizophyllum amplum</name>
    <dbReference type="NCBI Taxonomy" id="97359"/>
    <lineage>
        <taxon>Eukaryota</taxon>
        <taxon>Fungi</taxon>
        <taxon>Dikarya</taxon>
        <taxon>Basidiomycota</taxon>
        <taxon>Agaricomycotina</taxon>
        <taxon>Agaricomycetes</taxon>
        <taxon>Agaricomycetidae</taxon>
        <taxon>Agaricales</taxon>
        <taxon>Schizophyllaceae</taxon>
        <taxon>Schizophyllum</taxon>
    </lineage>
</organism>
<sequence>MSKGEIKVSDAQGRHHGHHCPGEVFGAYHVFGAHHIVRASPSSLNATAFPTPSTPSVSNTTSTCDNSQSGKPFRWKEGKKWFLFEDGP</sequence>